<dbReference type="GO" id="GO:0005886">
    <property type="term" value="C:plasma membrane"/>
    <property type="evidence" value="ECO:0007669"/>
    <property type="project" value="UniProtKB-SubCell"/>
</dbReference>
<dbReference type="HAMAP" id="MF_01463_B">
    <property type="entry name" value="SecD_B"/>
    <property type="match status" value="1"/>
</dbReference>
<dbReference type="Gene3D" id="3.10.50.40">
    <property type="match status" value="2"/>
</dbReference>
<evidence type="ECO:0000256" key="4">
    <source>
        <dbReference type="ARBA" id="ARBA00022692"/>
    </source>
</evidence>
<proteinExistence type="inferred from homology"/>
<dbReference type="InterPro" id="IPR001036">
    <property type="entry name" value="Acrflvin-R"/>
</dbReference>
<feature type="domain" description="PpiC" evidence="12">
    <location>
        <begin position="255"/>
        <end position="360"/>
    </location>
</feature>
<evidence type="ECO:0000256" key="10">
    <source>
        <dbReference type="PROSITE-ProRule" id="PRU00278"/>
    </source>
</evidence>
<feature type="transmembrane region" description="Helical" evidence="9">
    <location>
        <begin position="559"/>
        <end position="580"/>
    </location>
</feature>
<dbReference type="PROSITE" id="PS50198">
    <property type="entry name" value="PPIC_PPIASE_2"/>
    <property type="match status" value="2"/>
</dbReference>
<gene>
    <name evidence="9 13" type="primary">secD</name>
    <name evidence="13" type="ORF">COU30_00780</name>
</gene>
<dbReference type="GO" id="GO:0043952">
    <property type="term" value="P:protein transport by the Sec complex"/>
    <property type="evidence" value="ECO:0007669"/>
    <property type="project" value="UniProtKB-UniRule"/>
</dbReference>
<dbReference type="AlphaFoldDB" id="A0A2M6P2G7"/>
<dbReference type="GO" id="GO:0006605">
    <property type="term" value="P:protein targeting"/>
    <property type="evidence" value="ECO:0007669"/>
    <property type="project" value="UniProtKB-UniRule"/>
</dbReference>
<feature type="coiled-coil region" evidence="11">
    <location>
        <begin position="158"/>
        <end position="185"/>
    </location>
</feature>
<dbReference type="InterPro" id="IPR048631">
    <property type="entry name" value="SecD_1st"/>
</dbReference>
<keyword evidence="2 9" id="KW-0813">Transport</keyword>
<dbReference type="FunFam" id="1.20.1640.10:FF:000004">
    <property type="entry name" value="Protein translocase subunit SecD"/>
    <property type="match status" value="1"/>
</dbReference>
<name>A0A2M6P2G7_9BACT</name>
<dbReference type="InterPro" id="IPR054384">
    <property type="entry name" value="SecDF_P1_head"/>
</dbReference>
<organism evidence="13 14">
    <name type="scientific">Candidatus Magasanikbacteria bacterium CG10_big_fil_rev_8_21_14_0_10_38_6</name>
    <dbReference type="NCBI Taxonomy" id="1974647"/>
    <lineage>
        <taxon>Bacteria</taxon>
        <taxon>Candidatus Magasanikiibacteriota</taxon>
    </lineage>
</organism>
<keyword evidence="5 9" id="KW-0653">Protein transport</keyword>
<dbReference type="Gene3D" id="3.30.1360.200">
    <property type="match status" value="1"/>
</dbReference>
<feature type="domain" description="PpiC" evidence="12">
    <location>
        <begin position="157"/>
        <end position="250"/>
    </location>
</feature>
<sequence>MAKSTQKDLRSKIRWGIVGILVLLLVTIAFDAPTQINNGIQKFNTATGIGLPHVPEKLFSLGLDLQGGAHLVYEADVKNIESKEQVDAVEGVRDVIERRINALGVGEPSIHTAKVGDVYRINVDLPGVTDVNEAISRIGETPILEFREQNTEQPRELTEEEQAQIDQYNKDAKEKIDNIKKEIDEGLSFEDGVLTYSEDTASNINNGSLGFVAPSQLTPELSDWAKNAKEGDLSDVVNLSGGYHIFKRGGEQPGEKEVRASHILICYTGATRCNSDKYSKQEALDKAKELFDQANAENFADLAKEFSTEPGADKSAGDLGFFREGQMVSAFNDAVFNVQIGQILGPVETEFGYHIIYKTEEQIVPNIELSHIFIKTETKEDILPTPEEFVPTTLSGKQLERAQVVTNSQTGEVQVSLQFDAEGRAIFASLTEKYIGKPIAIYLDGEPISIPVVQTIITDGQAVITGGFDIQEAKLLAQRLNAGALPVPVELVGQQTVGATLGAESLAKSLKAGAIALVLVMIYMIIYYRLPGILSVIALGLYMSLTLAIFKLVGVTITLAGIAGFILSIGMAVDANVLIFERLKEEIKKGKSLETAVEQGFERAWSAIKDGNISTIITCILLIWLGSSFVQGFAFTLAIGILVSMFSAITVTRVMLRFVSPWFNEQKQKLFFGITKK</sequence>
<comment type="function">
    <text evidence="9">Part of the Sec protein translocase complex. Interacts with the SecYEG preprotein conducting channel. SecDF uses the proton motive force (PMF) to complete protein translocation after the ATP-dependent function of SecA.</text>
</comment>
<evidence type="ECO:0000256" key="3">
    <source>
        <dbReference type="ARBA" id="ARBA00022475"/>
    </source>
</evidence>
<keyword evidence="3 9" id="KW-1003">Cell membrane</keyword>
<keyword evidence="10" id="KW-0697">Rotamase</keyword>
<dbReference type="GO" id="GO:0065002">
    <property type="term" value="P:intracellular protein transmembrane transport"/>
    <property type="evidence" value="ECO:0007669"/>
    <property type="project" value="UniProtKB-UniRule"/>
</dbReference>
<dbReference type="Pfam" id="PF13616">
    <property type="entry name" value="Rotamase_3"/>
    <property type="match status" value="1"/>
</dbReference>
<comment type="subunit">
    <text evidence="9">Forms a complex with SecF. Part of the essential Sec protein translocation apparatus which comprises SecA, SecYEG and auxiliary proteins SecDF. Other proteins may also be involved.</text>
</comment>
<dbReference type="GO" id="GO:0015450">
    <property type="term" value="F:protein-transporting ATPase activity"/>
    <property type="evidence" value="ECO:0007669"/>
    <property type="project" value="InterPro"/>
</dbReference>
<dbReference type="PANTHER" id="PTHR30081">
    <property type="entry name" value="PROTEIN-EXPORT MEMBRANE PROTEIN SEC"/>
    <property type="match status" value="1"/>
</dbReference>
<keyword evidence="11" id="KW-0175">Coiled coil</keyword>
<dbReference type="EMBL" id="PFBW01000033">
    <property type="protein sequence ID" value="PIR77749.1"/>
    <property type="molecule type" value="Genomic_DNA"/>
</dbReference>
<keyword evidence="10" id="KW-0413">Isomerase</keyword>
<dbReference type="Pfam" id="PF21760">
    <property type="entry name" value="SecD_1st"/>
    <property type="match status" value="1"/>
</dbReference>
<keyword evidence="8 9" id="KW-0472">Membrane</keyword>
<accession>A0A2M6P2G7</accession>
<evidence type="ECO:0000256" key="11">
    <source>
        <dbReference type="SAM" id="Coils"/>
    </source>
</evidence>
<dbReference type="NCBIfam" id="TIGR00916">
    <property type="entry name" value="2A0604s01"/>
    <property type="match status" value="1"/>
</dbReference>
<evidence type="ECO:0000256" key="9">
    <source>
        <dbReference type="HAMAP-Rule" id="MF_01463"/>
    </source>
</evidence>
<comment type="similarity">
    <text evidence="9">Belongs to the SecD/SecF family. SecD subfamily.</text>
</comment>
<dbReference type="NCBIfam" id="TIGR01129">
    <property type="entry name" value="secD"/>
    <property type="match status" value="1"/>
</dbReference>
<evidence type="ECO:0000256" key="2">
    <source>
        <dbReference type="ARBA" id="ARBA00022448"/>
    </source>
</evidence>
<evidence type="ECO:0000256" key="7">
    <source>
        <dbReference type="ARBA" id="ARBA00023010"/>
    </source>
</evidence>
<dbReference type="SUPFAM" id="SSF54534">
    <property type="entry name" value="FKBP-like"/>
    <property type="match status" value="2"/>
</dbReference>
<dbReference type="InterPro" id="IPR022813">
    <property type="entry name" value="SecD/SecF_arch_bac"/>
</dbReference>
<dbReference type="InterPro" id="IPR048634">
    <property type="entry name" value="SecD_SecF_C"/>
</dbReference>
<dbReference type="Gene3D" id="3.30.70.3400">
    <property type="match status" value="1"/>
</dbReference>
<dbReference type="GO" id="GO:0003755">
    <property type="term" value="F:peptidyl-prolyl cis-trans isomerase activity"/>
    <property type="evidence" value="ECO:0007669"/>
    <property type="project" value="UniProtKB-KW"/>
</dbReference>
<evidence type="ECO:0000256" key="1">
    <source>
        <dbReference type="ARBA" id="ARBA00004651"/>
    </source>
</evidence>
<keyword evidence="4 9" id="KW-0812">Transmembrane</keyword>
<protein>
    <recommendedName>
        <fullName evidence="9">Protein translocase subunit SecD</fullName>
    </recommendedName>
</protein>
<comment type="subcellular location">
    <subcellularLocation>
        <location evidence="1 9">Cell membrane</location>
        <topology evidence="1 9">Multi-pass membrane protein</topology>
    </subcellularLocation>
</comment>
<dbReference type="SUPFAM" id="SSF82866">
    <property type="entry name" value="Multidrug efflux transporter AcrB transmembrane domain"/>
    <property type="match status" value="1"/>
</dbReference>
<comment type="caution">
    <text evidence="9">Lacks conserved residue(s) required for the propagation of feature annotation.</text>
</comment>
<evidence type="ECO:0000259" key="12">
    <source>
        <dbReference type="PROSITE" id="PS50198"/>
    </source>
</evidence>
<evidence type="ECO:0000313" key="14">
    <source>
        <dbReference type="Proteomes" id="UP000228528"/>
    </source>
</evidence>
<dbReference type="Proteomes" id="UP000228528">
    <property type="component" value="Unassembled WGS sequence"/>
</dbReference>
<keyword evidence="6 9" id="KW-1133">Transmembrane helix</keyword>
<dbReference type="PANTHER" id="PTHR30081:SF1">
    <property type="entry name" value="PROTEIN TRANSLOCASE SUBUNIT SECD"/>
    <property type="match status" value="1"/>
</dbReference>
<reference evidence="14" key="1">
    <citation type="submission" date="2017-09" db="EMBL/GenBank/DDBJ databases">
        <title>Depth-based differentiation of microbial function through sediment-hosted aquifers and enrichment of novel symbionts in the deep terrestrial subsurface.</title>
        <authorList>
            <person name="Probst A.J."/>
            <person name="Ladd B."/>
            <person name="Jarett J.K."/>
            <person name="Geller-Mcgrath D.E."/>
            <person name="Sieber C.M.K."/>
            <person name="Emerson J.B."/>
            <person name="Anantharaman K."/>
            <person name="Thomas B.C."/>
            <person name="Malmstrom R."/>
            <person name="Stieglmeier M."/>
            <person name="Klingl A."/>
            <person name="Woyke T."/>
            <person name="Ryan C.M."/>
            <person name="Banfield J.F."/>
        </authorList>
    </citation>
    <scope>NUCLEOTIDE SEQUENCE [LARGE SCALE GENOMIC DNA]</scope>
</reference>
<evidence type="ECO:0000256" key="8">
    <source>
        <dbReference type="ARBA" id="ARBA00023136"/>
    </source>
</evidence>
<dbReference type="InterPro" id="IPR055344">
    <property type="entry name" value="SecD_SecF_C_bact"/>
</dbReference>
<comment type="caution">
    <text evidence="13">The sequence shown here is derived from an EMBL/GenBank/DDBJ whole genome shotgun (WGS) entry which is preliminary data.</text>
</comment>
<keyword evidence="7 9" id="KW-0811">Translocation</keyword>
<dbReference type="PRINTS" id="PR00702">
    <property type="entry name" value="ACRIFLAVINRP"/>
</dbReference>
<dbReference type="InterPro" id="IPR000297">
    <property type="entry name" value="PPIase_PpiC"/>
</dbReference>
<evidence type="ECO:0000256" key="6">
    <source>
        <dbReference type="ARBA" id="ARBA00022989"/>
    </source>
</evidence>
<feature type="transmembrane region" description="Helical" evidence="9">
    <location>
        <begin position="633"/>
        <end position="656"/>
    </location>
</feature>
<evidence type="ECO:0000256" key="5">
    <source>
        <dbReference type="ARBA" id="ARBA00022927"/>
    </source>
</evidence>
<dbReference type="Gene3D" id="1.20.1640.10">
    <property type="entry name" value="Multidrug efflux transporter AcrB transmembrane domain"/>
    <property type="match status" value="1"/>
</dbReference>
<dbReference type="Pfam" id="PF22599">
    <property type="entry name" value="SecDF_P1_head"/>
    <property type="match status" value="1"/>
</dbReference>
<evidence type="ECO:0000313" key="13">
    <source>
        <dbReference type="EMBL" id="PIR77749.1"/>
    </source>
</evidence>
<dbReference type="Pfam" id="PF02355">
    <property type="entry name" value="SecD_SecF_C"/>
    <property type="match status" value="1"/>
</dbReference>
<dbReference type="InterPro" id="IPR046357">
    <property type="entry name" value="PPIase_dom_sf"/>
</dbReference>
<dbReference type="InterPro" id="IPR005791">
    <property type="entry name" value="SecD"/>
</dbReference>